<dbReference type="PANTHER" id="PTHR34853:SF5">
    <property type="entry name" value="LIP-DOMAIN-CONTAINING PROTEIN-RELATED"/>
    <property type="match status" value="1"/>
</dbReference>
<dbReference type="InterPro" id="IPR029058">
    <property type="entry name" value="AB_hydrolase_fold"/>
</dbReference>
<dbReference type="Pfam" id="PF03583">
    <property type="entry name" value="LIP"/>
    <property type="match status" value="1"/>
</dbReference>
<dbReference type="GO" id="GO:0016042">
    <property type="term" value="P:lipid catabolic process"/>
    <property type="evidence" value="ECO:0007669"/>
    <property type="project" value="InterPro"/>
</dbReference>
<name>A0A8H4PV56_9HYPO</name>
<dbReference type="Proteomes" id="UP000557566">
    <property type="component" value="Unassembled WGS sequence"/>
</dbReference>
<dbReference type="AlphaFoldDB" id="A0A8H4PV56"/>
<dbReference type="Gene3D" id="3.40.50.1820">
    <property type="entry name" value="alpha/beta hydrolase"/>
    <property type="match status" value="1"/>
</dbReference>
<dbReference type="OrthoDB" id="2373480at2759"/>
<dbReference type="InterPro" id="IPR005152">
    <property type="entry name" value="Lipase_secreted"/>
</dbReference>
<feature type="signal peptide" evidence="3">
    <location>
        <begin position="1"/>
        <end position="21"/>
    </location>
</feature>
<gene>
    <name evidence="4" type="ORF">G6O67_002878</name>
</gene>
<protein>
    <recommendedName>
        <fullName evidence="6">Secretory lipase family protein</fullName>
    </recommendedName>
</protein>
<accession>A0A8H4PV56</accession>
<keyword evidence="5" id="KW-1185">Reference proteome</keyword>
<comment type="caution">
    <text evidence="4">The sequence shown here is derived from an EMBL/GenBank/DDBJ whole genome shotgun (WGS) entry which is preliminary data.</text>
</comment>
<dbReference type="PIRSF" id="PIRSF029171">
    <property type="entry name" value="Esterase_LipA"/>
    <property type="match status" value="1"/>
</dbReference>
<proteinExistence type="predicted"/>
<dbReference type="EMBL" id="JAAVMX010000003">
    <property type="protein sequence ID" value="KAF4511042.1"/>
    <property type="molecule type" value="Genomic_DNA"/>
</dbReference>
<evidence type="ECO:0000313" key="5">
    <source>
        <dbReference type="Proteomes" id="UP000557566"/>
    </source>
</evidence>
<evidence type="ECO:0008006" key="6">
    <source>
        <dbReference type="Google" id="ProtNLM"/>
    </source>
</evidence>
<feature type="region of interest" description="Disordered" evidence="2">
    <location>
        <begin position="25"/>
        <end position="50"/>
    </location>
</feature>
<dbReference type="GO" id="GO:0004806">
    <property type="term" value="F:triacylglycerol lipase activity"/>
    <property type="evidence" value="ECO:0007669"/>
    <property type="project" value="InterPro"/>
</dbReference>
<evidence type="ECO:0000256" key="3">
    <source>
        <dbReference type="SAM" id="SignalP"/>
    </source>
</evidence>
<keyword evidence="1" id="KW-0378">Hydrolase</keyword>
<reference evidence="4 5" key="1">
    <citation type="journal article" date="2020" name="Genome Biol. Evol.">
        <title>A new high-quality draft genome assembly of the Chinese cordyceps Ophiocordyceps sinensis.</title>
        <authorList>
            <person name="Shu R."/>
            <person name="Zhang J."/>
            <person name="Meng Q."/>
            <person name="Zhang H."/>
            <person name="Zhou G."/>
            <person name="Li M."/>
            <person name="Wu P."/>
            <person name="Zhao Y."/>
            <person name="Chen C."/>
            <person name="Qin Q."/>
        </authorList>
    </citation>
    <scope>NUCLEOTIDE SEQUENCE [LARGE SCALE GENOMIC DNA]</scope>
    <source>
        <strain evidence="4 5">IOZ07</strain>
    </source>
</reference>
<dbReference type="SUPFAM" id="SSF53474">
    <property type="entry name" value="alpha/beta-Hydrolases"/>
    <property type="match status" value="1"/>
</dbReference>
<dbReference type="PANTHER" id="PTHR34853">
    <property type="match status" value="1"/>
</dbReference>
<keyword evidence="3" id="KW-0732">Signal</keyword>
<organism evidence="4 5">
    <name type="scientific">Ophiocordyceps sinensis</name>
    <dbReference type="NCBI Taxonomy" id="72228"/>
    <lineage>
        <taxon>Eukaryota</taxon>
        <taxon>Fungi</taxon>
        <taxon>Dikarya</taxon>
        <taxon>Ascomycota</taxon>
        <taxon>Pezizomycotina</taxon>
        <taxon>Sordariomycetes</taxon>
        <taxon>Hypocreomycetidae</taxon>
        <taxon>Hypocreales</taxon>
        <taxon>Ophiocordycipitaceae</taxon>
        <taxon>Ophiocordyceps</taxon>
    </lineage>
</organism>
<sequence length="477" mass="51510">MASHAICICLAACLAPWMVSASAPSPGSPGPSLFEGADKPTSPAAVPPSQDPFYLVPEGIDKMPPGTLLKHRKPPSPIAIFLEPAESFVKDSHQIHYRTTDQQGNPTATVATVLVPPNADHAKVLSFQVAADSPFGDCAPSFGFQRASSDYPMLYSENTQLQVLLVQSALNRGWVVVVPDADGHKGAWPSVKLASYAVLDGIRAAKGSAPFTGIRDNATIALWGYSWGGVTTLGALALQPSYAPELKIAGAALGGGGSDLNNVASAFNSTLLRNKTSHAGFLPVWLLGLSAQLDNIKEMVDKHLRPEFRQHFYLARHQCLEANGRTFRDEDIEAMFDDPSLLRNVSREFKVPRLDYAVPKVPVFWYQWAHDQGSETVSRAVAEYCSKGATIEYAVETAENLTHSTHGLTAAPGALRWLGGIMDGRVPASGCSNTTVLFQGLDAGFLSIFSKHLRRRIQQFLSKSPALYDRSEISQRV</sequence>
<dbReference type="Gene3D" id="1.10.260.130">
    <property type="match status" value="1"/>
</dbReference>
<evidence type="ECO:0000313" key="4">
    <source>
        <dbReference type="EMBL" id="KAF4511042.1"/>
    </source>
</evidence>
<evidence type="ECO:0000256" key="1">
    <source>
        <dbReference type="ARBA" id="ARBA00022801"/>
    </source>
</evidence>
<feature type="chain" id="PRO_5034014558" description="Secretory lipase family protein" evidence="3">
    <location>
        <begin position="22"/>
        <end position="477"/>
    </location>
</feature>
<evidence type="ECO:0000256" key="2">
    <source>
        <dbReference type="SAM" id="MobiDB-lite"/>
    </source>
</evidence>